<dbReference type="HOGENOM" id="CLU_2345268_0_0_14"/>
<dbReference type="OrthoDB" id="400125at2"/>
<evidence type="ECO:0000313" key="1">
    <source>
        <dbReference type="EMBL" id="AHI53711.1"/>
    </source>
</evidence>
<gene>
    <name evidence="1" type="ORF">SSABA_v1c02990</name>
</gene>
<dbReference type="KEGG" id="ssab:SSABA_v1c02990"/>
<organism evidence="1 2">
    <name type="scientific">Spiroplasma sabaudiense Ar-1343</name>
    <dbReference type="NCBI Taxonomy" id="1276257"/>
    <lineage>
        <taxon>Bacteria</taxon>
        <taxon>Bacillati</taxon>
        <taxon>Mycoplasmatota</taxon>
        <taxon>Mollicutes</taxon>
        <taxon>Entomoplasmatales</taxon>
        <taxon>Spiroplasmataceae</taxon>
        <taxon>Spiroplasma</taxon>
    </lineage>
</organism>
<dbReference type="Proteomes" id="UP000019265">
    <property type="component" value="Chromosome"/>
</dbReference>
<dbReference type="AlphaFoldDB" id="W6A9R8"/>
<dbReference type="STRING" id="1276257.SSABA_v1c02990"/>
<dbReference type="RefSeq" id="WP_025250847.1">
    <property type="nucleotide sequence ID" value="NZ_CP006934.1"/>
</dbReference>
<dbReference type="InterPro" id="IPR054781">
    <property type="entry name" value="Asp23-rel"/>
</dbReference>
<keyword evidence="2" id="KW-1185">Reference proteome</keyword>
<dbReference type="NCBIfam" id="NF045836">
    <property type="entry name" value="MMB_0454_fam"/>
    <property type="match status" value="1"/>
</dbReference>
<reference evidence="1 2" key="1">
    <citation type="journal article" date="2014" name="Genome Biol. Evol.">
        <title>Molecular evolution of the substrate utilization strategies and putative virulence factors in mosquito-associated Spiroplasma species.</title>
        <authorList>
            <person name="Chang T.H."/>
            <person name="Lo W.S."/>
            <person name="Ku C."/>
            <person name="Chen L.L."/>
            <person name="Kuo C.H."/>
        </authorList>
    </citation>
    <scope>NUCLEOTIDE SEQUENCE [LARGE SCALE GENOMIC DNA]</scope>
    <source>
        <strain evidence="1">Ar-1343</strain>
    </source>
</reference>
<dbReference type="PATRIC" id="fig|1276257.3.peg.305"/>
<protein>
    <submittedName>
        <fullName evidence="1">Uncharacterized protein</fullName>
    </submittedName>
</protein>
<dbReference type="EMBL" id="CP006934">
    <property type="protein sequence ID" value="AHI53711.1"/>
    <property type="molecule type" value="Genomic_DNA"/>
</dbReference>
<name>W6A9R8_9MOLU</name>
<accession>W6A9R8</accession>
<sequence>MYIQIERNNRGLLMVDKNVINKLILFGIVTQIDKDVKVEVKTWIHQENGFFALVEFYISNSEEVSINEKEITATINEVIDQTLNLKPKNISYAYIHKNKK</sequence>
<evidence type="ECO:0000313" key="2">
    <source>
        <dbReference type="Proteomes" id="UP000019265"/>
    </source>
</evidence>
<proteinExistence type="predicted"/>